<accession>A0A2Z2H6E5</accession>
<dbReference type="InterPro" id="IPR011499">
    <property type="entry name" value="Lipid_A_biosynth_N"/>
</dbReference>
<name>A0A2Z2H6E5_9GAMM</name>
<dbReference type="GO" id="GO:0016020">
    <property type="term" value="C:membrane"/>
    <property type="evidence" value="ECO:0007669"/>
    <property type="project" value="GOC"/>
</dbReference>
<keyword evidence="2" id="KW-1133">Transmembrane helix</keyword>
<organism evidence="4 5">
    <name type="scientific">Kushneria konosiri</name>
    <dbReference type="NCBI Taxonomy" id="698828"/>
    <lineage>
        <taxon>Bacteria</taxon>
        <taxon>Pseudomonadati</taxon>
        <taxon>Pseudomonadota</taxon>
        <taxon>Gammaproteobacteria</taxon>
        <taxon>Oceanospirillales</taxon>
        <taxon>Halomonadaceae</taxon>
        <taxon>Kushneria</taxon>
    </lineage>
</organism>
<feature type="domain" description="Lipid A biosynthesis N-terminal" evidence="3">
    <location>
        <begin position="10"/>
        <end position="81"/>
    </location>
</feature>
<evidence type="ECO:0000259" key="3">
    <source>
        <dbReference type="SMART" id="SM01259"/>
    </source>
</evidence>
<sequence>MDSAALWITIGLLGQALFSARFIVQWLASERARRSIVPHLFWYLSIGGGLILLMYAIYRRDPVFIIGQGSGLFIYVRNLMLIQKEKRQARQAVPADTTDQGVEKA</sequence>
<feature type="transmembrane region" description="Helical" evidence="2">
    <location>
        <begin position="6"/>
        <end position="28"/>
    </location>
</feature>
<dbReference type="Proteomes" id="UP000250025">
    <property type="component" value="Chromosome"/>
</dbReference>
<gene>
    <name evidence="4" type="ORF">B9G99_08615</name>
</gene>
<dbReference type="KEGG" id="kus:B9G99_08615"/>
<dbReference type="OrthoDB" id="9793186at2"/>
<dbReference type="AlphaFoldDB" id="A0A2Z2H6E5"/>
<dbReference type="GO" id="GO:0009245">
    <property type="term" value="P:lipid A biosynthetic process"/>
    <property type="evidence" value="ECO:0007669"/>
    <property type="project" value="InterPro"/>
</dbReference>
<dbReference type="SMART" id="SM01259">
    <property type="entry name" value="LAB_N"/>
    <property type="match status" value="1"/>
</dbReference>
<protein>
    <recommendedName>
        <fullName evidence="3">Lipid A biosynthesis N-terminal domain-containing protein</fullName>
    </recommendedName>
</protein>
<dbReference type="EMBL" id="CP021323">
    <property type="protein sequence ID" value="ARS52934.1"/>
    <property type="molecule type" value="Genomic_DNA"/>
</dbReference>
<dbReference type="PIRSF" id="PIRSF028440">
    <property type="entry name" value="UCP_LAB_N"/>
    <property type="match status" value="1"/>
</dbReference>
<reference evidence="4 5" key="1">
    <citation type="journal article" date="2017" name="Int. J. Syst. Evol. Microbiol.">
        <title>Kushneria konosiri sp. nov., isolated from the Korean salt-fermented seafood Daemi-jeot.</title>
        <authorList>
            <person name="Yun J.H."/>
            <person name="Park S.K."/>
            <person name="Lee J.Y."/>
            <person name="Jung M.J."/>
            <person name="Bae J.W."/>
        </authorList>
    </citation>
    <scope>NUCLEOTIDE SEQUENCE [LARGE SCALE GENOMIC DNA]</scope>
    <source>
        <strain evidence="4 5">X49</strain>
    </source>
</reference>
<dbReference type="Pfam" id="PF07578">
    <property type="entry name" value="LAB_N"/>
    <property type="match status" value="1"/>
</dbReference>
<proteinExistence type="predicted"/>
<feature type="region of interest" description="Disordered" evidence="1">
    <location>
        <begin position="86"/>
        <end position="105"/>
    </location>
</feature>
<feature type="transmembrane region" description="Helical" evidence="2">
    <location>
        <begin position="64"/>
        <end position="82"/>
    </location>
</feature>
<dbReference type="InterPro" id="IPR014546">
    <property type="entry name" value="UCP028440_lipidA_biosyn"/>
</dbReference>
<dbReference type="GO" id="GO:0008915">
    <property type="term" value="F:lipid-A-disaccharide synthase activity"/>
    <property type="evidence" value="ECO:0007669"/>
    <property type="project" value="InterPro"/>
</dbReference>
<feature type="transmembrane region" description="Helical" evidence="2">
    <location>
        <begin position="40"/>
        <end position="58"/>
    </location>
</feature>
<evidence type="ECO:0000256" key="1">
    <source>
        <dbReference type="SAM" id="MobiDB-lite"/>
    </source>
</evidence>
<evidence type="ECO:0000313" key="5">
    <source>
        <dbReference type="Proteomes" id="UP000250025"/>
    </source>
</evidence>
<keyword evidence="2" id="KW-0472">Membrane</keyword>
<keyword evidence="2" id="KW-0812">Transmembrane</keyword>
<evidence type="ECO:0000256" key="2">
    <source>
        <dbReference type="SAM" id="Phobius"/>
    </source>
</evidence>
<evidence type="ECO:0000313" key="4">
    <source>
        <dbReference type="EMBL" id="ARS52934.1"/>
    </source>
</evidence>
<keyword evidence="5" id="KW-1185">Reference proteome</keyword>
<dbReference type="RefSeq" id="WP_086621683.1">
    <property type="nucleotide sequence ID" value="NZ_CP021323.1"/>
</dbReference>